<accession>A0A1M6VS80</accession>
<dbReference type="EMBL" id="FRAP01000013">
    <property type="protein sequence ID" value="SHK84244.1"/>
    <property type="molecule type" value="Genomic_DNA"/>
</dbReference>
<dbReference type="AlphaFoldDB" id="A0A1M6VS80"/>
<evidence type="ECO:0000313" key="5">
    <source>
        <dbReference type="Proteomes" id="UP000184363"/>
    </source>
</evidence>
<dbReference type="CDD" id="cd05233">
    <property type="entry name" value="SDR_c"/>
    <property type="match status" value="1"/>
</dbReference>
<dbReference type="PANTHER" id="PTHR43975:SF2">
    <property type="entry name" value="EG:BACR7A4.14 PROTEIN-RELATED"/>
    <property type="match status" value="1"/>
</dbReference>
<evidence type="ECO:0000256" key="2">
    <source>
        <dbReference type="ARBA" id="ARBA00023002"/>
    </source>
</evidence>
<dbReference type="SUPFAM" id="SSF51735">
    <property type="entry name" value="NAD(P)-binding Rossmann-fold domains"/>
    <property type="match status" value="1"/>
</dbReference>
<dbReference type="Proteomes" id="UP000184363">
    <property type="component" value="Unassembled WGS sequence"/>
</dbReference>
<dbReference type="GO" id="GO:0016491">
    <property type="term" value="F:oxidoreductase activity"/>
    <property type="evidence" value="ECO:0007669"/>
    <property type="project" value="UniProtKB-KW"/>
</dbReference>
<dbReference type="STRING" id="1848.SAMN05443637_11320"/>
<comment type="similarity">
    <text evidence="1">Belongs to the short-chain dehydrogenases/reductases (SDR) family.</text>
</comment>
<keyword evidence="2" id="KW-0560">Oxidoreductase</keyword>
<evidence type="ECO:0000256" key="1">
    <source>
        <dbReference type="ARBA" id="ARBA00006484"/>
    </source>
</evidence>
<dbReference type="PROSITE" id="PS00061">
    <property type="entry name" value="ADH_SHORT"/>
    <property type="match status" value="1"/>
</dbReference>
<dbReference type="InterPro" id="IPR036291">
    <property type="entry name" value="NAD(P)-bd_dom_sf"/>
</dbReference>
<dbReference type="Pfam" id="PF13561">
    <property type="entry name" value="adh_short_C2"/>
    <property type="match status" value="1"/>
</dbReference>
<dbReference type="PANTHER" id="PTHR43975">
    <property type="entry name" value="ZGC:101858"/>
    <property type="match status" value="1"/>
</dbReference>
<organism evidence="4 5">
    <name type="scientific">Pseudonocardia thermophila</name>
    <dbReference type="NCBI Taxonomy" id="1848"/>
    <lineage>
        <taxon>Bacteria</taxon>
        <taxon>Bacillati</taxon>
        <taxon>Actinomycetota</taxon>
        <taxon>Actinomycetes</taxon>
        <taxon>Pseudonocardiales</taxon>
        <taxon>Pseudonocardiaceae</taxon>
        <taxon>Pseudonocardia</taxon>
    </lineage>
</organism>
<dbReference type="OrthoDB" id="9803333at2"/>
<dbReference type="InterPro" id="IPR057326">
    <property type="entry name" value="KR_dom"/>
</dbReference>
<feature type="domain" description="Ketoreductase" evidence="3">
    <location>
        <begin position="8"/>
        <end position="182"/>
    </location>
</feature>
<dbReference type="FunFam" id="3.40.50.720:FF:000084">
    <property type="entry name" value="Short-chain dehydrogenase reductase"/>
    <property type="match status" value="1"/>
</dbReference>
<name>A0A1M6VS80_PSETH</name>
<proteinExistence type="inferred from homology"/>
<dbReference type="PRINTS" id="PR00080">
    <property type="entry name" value="SDRFAMILY"/>
</dbReference>
<evidence type="ECO:0000259" key="3">
    <source>
        <dbReference type="SMART" id="SM00822"/>
    </source>
</evidence>
<gene>
    <name evidence="4" type="ORF">SAMN05443637_11320</name>
</gene>
<dbReference type="SMART" id="SM00822">
    <property type="entry name" value="PKS_KR"/>
    <property type="match status" value="1"/>
</dbReference>
<dbReference type="InterPro" id="IPR020904">
    <property type="entry name" value="Sc_DH/Rdtase_CS"/>
</dbReference>
<dbReference type="PRINTS" id="PR00081">
    <property type="entry name" value="GDHRDH"/>
</dbReference>
<sequence>MTADSTPRTALVTGGGSGIGRAAALALAAAGHDVLVVGRREQPLRDTAAAHPGIRHLVADVSTTAGAEAAVDAAVEAHGRLDVLVNNAAILVPAPLEEIDEDAAQQVWRTNILAPALLAKAALPHLAAARGAIVNVSSSFGSRPAPGASLYGASKAALEQLTRSWALELADRGVRVNAIAPGPTESEALARTGLPDEVIERIKAVERSRVPLGRRGTPEDVARWVVAFADPAAGWITGQVLGVDGGFGLR</sequence>
<keyword evidence="5" id="KW-1185">Reference proteome</keyword>
<evidence type="ECO:0000313" key="4">
    <source>
        <dbReference type="EMBL" id="SHK84244.1"/>
    </source>
</evidence>
<reference evidence="4 5" key="1">
    <citation type="submission" date="2016-11" db="EMBL/GenBank/DDBJ databases">
        <authorList>
            <person name="Jaros S."/>
            <person name="Januszkiewicz K."/>
            <person name="Wedrychowicz H."/>
        </authorList>
    </citation>
    <scope>NUCLEOTIDE SEQUENCE [LARGE SCALE GENOMIC DNA]</scope>
    <source>
        <strain evidence="4 5">DSM 43832</strain>
    </source>
</reference>
<dbReference type="RefSeq" id="WP_073458125.1">
    <property type="nucleotide sequence ID" value="NZ_CALGVN010000006.1"/>
</dbReference>
<dbReference type="InterPro" id="IPR002347">
    <property type="entry name" value="SDR_fam"/>
</dbReference>
<protein>
    <submittedName>
        <fullName evidence="4">NAD(P)-dependent dehydrogenase, short-chain alcohol dehydrogenase family</fullName>
    </submittedName>
</protein>
<dbReference type="Gene3D" id="3.40.50.720">
    <property type="entry name" value="NAD(P)-binding Rossmann-like Domain"/>
    <property type="match status" value="1"/>
</dbReference>